<accession>A0A7R9B020</accession>
<evidence type="ECO:0000313" key="6">
    <source>
        <dbReference type="EMBL" id="CAD7263356.1"/>
    </source>
</evidence>
<feature type="domain" description="Spaetzle" evidence="5">
    <location>
        <begin position="333"/>
        <end position="426"/>
    </location>
</feature>
<feature type="region of interest" description="Disordered" evidence="4">
    <location>
        <begin position="19"/>
        <end position="39"/>
    </location>
</feature>
<evidence type="ECO:0000256" key="2">
    <source>
        <dbReference type="ARBA" id="ARBA00023157"/>
    </source>
</evidence>
<sequence>MGLFYKLRHSGNIQGYGWPAQDPQFQNAQQNVNSNSPQGVDIRSEYAYHNSPNRPVQEFSQNENGFLLPSRPQPRHNGALHMSPSTNQVPDRQTTFEGTSQHRINSAVQHSNTGRNTETRCSGHVNDHINKVAESVQNSRASRQTNFRNSGSIVEQDIPPLWLTRSVDDCSPERNIAQRQAEKVPTSIQTEQQQRTPSFPPRSRLPTHDRQHESHRSRNNSQAQNNCSESSNHRIEQSTRAVPSNLSQDPPRLDEGIIFPDSKQFIPNVANGEPSCANGTTFCVDLDNYPSAHLKKILKKEAKVYKELFGNDVFSDQLDPIEDIKMRFGEEQELCRYREEVVFPKVGMTKDKRWMFIANTEEIKQGVRVEICEKPDNPCSMTQGFPIGYVTSCRQKYVIRKMLSLEGDGSPTQDDFWFPSCCACHVVLSTEVESRMLSSGGPKLGK</sequence>
<dbReference type="GO" id="GO:0008083">
    <property type="term" value="F:growth factor activity"/>
    <property type="evidence" value="ECO:0007669"/>
    <property type="project" value="TreeGrafter"/>
</dbReference>
<name>A0A7R9B020_TIMSH</name>
<keyword evidence="2" id="KW-1015">Disulfide bond</keyword>
<dbReference type="InterPro" id="IPR032104">
    <property type="entry name" value="Spaetzle"/>
</dbReference>
<dbReference type="InterPro" id="IPR052444">
    <property type="entry name" value="Spz/Toll_ligand-like"/>
</dbReference>
<dbReference type="FunFam" id="2.10.90.10:FF:000056">
    <property type="entry name" value="Protein spaetzle"/>
    <property type="match status" value="1"/>
</dbReference>
<keyword evidence="1" id="KW-0732">Signal</keyword>
<gene>
    <name evidence="6" type="ORF">TSIB3V08_LOCUS7435</name>
</gene>
<dbReference type="Pfam" id="PF16077">
    <property type="entry name" value="Spaetzle"/>
    <property type="match status" value="1"/>
</dbReference>
<feature type="compositionally biased region" description="Polar residues" evidence="4">
    <location>
        <begin position="186"/>
        <end position="197"/>
    </location>
</feature>
<reference evidence="6" key="1">
    <citation type="submission" date="2020-11" db="EMBL/GenBank/DDBJ databases">
        <authorList>
            <person name="Tran Van P."/>
        </authorList>
    </citation>
    <scope>NUCLEOTIDE SEQUENCE</scope>
</reference>
<dbReference type="Gene3D" id="2.10.90.10">
    <property type="entry name" value="Cystine-knot cytokines"/>
    <property type="match status" value="1"/>
</dbReference>
<evidence type="ECO:0000256" key="4">
    <source>
        <dbReference type="SAM" id="MobiDB-lite"/>
    </source>
</evidence>
<feature type="compositionally biased region" description="Polar residues" evidence="4">
    <location>
        <begin position="23"/>
        <end position="38"/>
    </location>
</feature>
<dbReference type="EMBL" id="OC003486">
    <property type="protein sequence ID" value="CAD7263356.1"/>
    <property type="molecule type" value="Genomic_DNA"/>
</dbReference>
<keyword evidence="3" id="KW-0325">Glycoprotein</keyword>
<evidence type="ECO:0000259" key="5">
    <source>
        <dbReference type="Pfam" id="PF16077"/>
    </source>
</evidence>
<dbReference type="PANTHER" id="PTHR23199:SF12">
    <property type="entry name" value="NEUROTROPHIN 1-RELATED"/>
    <property type="match status" value="1"/>
</dbReference>
<dbReference type="GO" id="GO:0021556">
    <property type="term" value="P:central nervous system formation"/>
    <property type="evidence" value="ECO:0007669"/>
    <property type="project" value="TreeGrafter"/>
</dbReference>
<feature type="compositionally biased region" description="Polar residues" evidence="4">
    <location>
        <begin position="83"/>
        <end position="120"/>
    </location>
</feature>
<feature type="compositionally biased region" description="Polar residues" evidence="4">
    <location>
        <begin position="219"/>
        <end position="230"/>
    </location>
</feature>
<organism evidence="6">
    <name type="scientific">Timema shepardi</name>
    <name type="common">Walking stick</name>
    <dbReference type="NCBI Taxonomy" id="629360"/>
    <lineage>
        <taxon>Eukaryota</taxon>
        <taxon>Metazoa</taxon>
        <taxon>Ecdysozoa</taxon>
        <taxon>Arthropoda</taxon>
        <taxon>Hexapoda</taxon>
        <taxon>Insecta</taxon>
        <taxon>Pterygota</taxon>
        <taxon>Neoptera</taxon>
        <taxon>Polyneoptera</taxon>
        <taxon>Phasmatodea</taxon>
        <taxon>Timematodea</taxon>
        <taxon>Timematoidea</taxon>
        <taxon>Timematidae</taxon>
        <taxon>Timema</taxon>
    </lineage>
</organism>
<dbReference type="GO" id="GO:0005615">
    <property type="term" value="C:extracellular space"/>
    <property type="evidence" value="ECO:0007669"/>
    <property type="project" value="UniProtKB-ARBA"/>
</dbReference>
<dbReference type="AlphaFoldDB" id="A0A7R9B020"/>
<feature type="region of interest" description="Disordered" evidence="4">
    <location>
        <begin position="81"/>
        <end position="124"/>
    </location>
</feature>
<dbReference type="PANTHER" id="PTHR23199">
    <property type="entry name" value="NEUROTROPHIN 1-RELATED"/>
    <property type="match status" value="1"/>
</dbReference>
<feature type="region of interest" description="Disordered" evidence="4">
    <location>
        <begin position="178"/>
        <end position="255"/>
    </location>
</feature>
<feature type="compositionally biased region" description="Polar residues" evidence="4">
    <location>
        <begin position="238"/>
        <end position="248"/>
    </location>
</feature>
<evidence type="ECO:0000256" key="3">
    <source>
        <dbReference type="ARBA" id="ARBA00023180"/>
    </source>
</evidence>
<proteinExistence type="predicted"/>
<dbReference type="SUPFAM" id="SSF57501">
    <property type="entry name" value="Cystine-knot cytokines"/>
    <property type="match status" value="1"/>
</dbReference>
<dbReference type="GO" id="GO:0005121">
    <property type="term" value="F:Toll binding"/>
    <property type="evidence" value="ECO:0007669"/>
    <property type="project" value="TreeGrafter"/>
</dbReference>
<feature type="compositionally biased region" description="Basic and acidic residues" evidence="4">
    <location>
        <begin position="206"/>
        <end position="216"/>
    </location>
</feature>
<protein>
    <recommendedName>
        <fullName evidence="5">Spaetzle domain-containing protein</fullName>
    </recommendedName>
</protein>
<dbReference type="GO" id="GO:0045087">
    <property type="term" value="P:innate immune response"/>
    <property type="evidence" value="ECO:0007669"/>
    <property type="project" value="TreeGrafter"/>
</dbReference>
<evidence type="ECO:0000256" key="1">
    <source>
        <dbReference type="ARBA" id="ARBA00022729"/>
    </source>
</evidence>
<dbReference type="InterPro" id="IPR029034">
    <property type="entry name" value="Cystine-knot_cytokine"/>
</dbReference>